<proteinExistence type="predicted"/>
<evidence type="ECO:0000313" key="1">
    <source>
        <dbReference type="EMBL" id="SUM68430.1"/>
    </source>
</evidence>
<keyword evidence="2" id="KW-1185">Reference proteome</keyword>
<reference evidence="1 2" key="1">
    <citation type="submission" date="2018-06" db="EMBL/GenBank/DDBJ databases">
        <authorList>
            <consortium name="Pathogen Informatics"/>
            <person name="Doyle S."/>
        </authorList>
    </citation>
    <scope>NUCLEOTIDE SEQUENCE [LARGE SCALE GENOMIC DNA]</scope>
    <source>
        <strain evidence="1 2">NCTC11807</strain>
    </source>
</reference>
<organism evidence="1 2">
    <name type="scientific">Staphylococcus saccharolyticus</name>
    <dbReference type="NCBI Taxonomy" id="33028"/>
    <lineage>
        <taxon>Bacteria</taxon>
        <taxon>Bacillati</taxon>
        <taxon>Bacillota</taxon>
        <taxon>Bacilli</taxon>
        <taxon>Bacillales</taxon>
        <taxon>Staphylococcaceae</taxon>
        <taxon>Staphylococcus</taxon>
    </lineage>
</organism>
<dbReference type="Proteomes" id="UP000255425">
    <property type="component" value="Unassembled WGS sequence"/>
</dbReference>
<accession>A0A380H0B8</accession>
<dbReference type="AlphaFoldDB" id="A0A380H0B8"/>
<name>A0A380H0B8_9STAP</name>
<evidence type="ECO:0000313" key="2">
    <source>
        <dbReference type="Proteomes" id="UP000255425"/>
    </source>
</evidence>
<sequence length="93" mass="10856">MCEKEHYKLLETKQESNIESMCGNACLFRFPQQAFEHAEYFPGNIVKSTSFAKLIHYASYEFTLFKDGRMNAYGIHSEEEAHGLYHTLLKSLR</sequence>
<gene>
    <name evidence="1" type="ORF">NCTC11807_00538</name>
</gene>
<protein>
    <submittedName>
        <fullName evidence="1">Molybdopterin biosynthesis protein moeB</fullName>
    </submittedName>
</protein>
<dbReference type="EMBL" id="UHDZ01000001">
    <property type="protein sequence ID" value="SUM68430.1"/>
    <property type="molecule type" value="Genomic_DNA"/>
</dbReference>